<evidence type="ECO:0000256" key="1">
    <source>
        <dbReference type="ARBA" id="ARBA00022472"/>
    </source>
</evidence>
<dbReference type="Pfam" id="PF08529">
    <property type="entry name" value="NusA_N"/>
    <property type="match status" value="2"/>
</dbReference>
<dbReference type="SMART" id="SM00322">
    <property type="entry name" value="KH"/>
    <property type="match status" value="1"/>
</dbReference>
<dbReference type="SUPFAM" id="SSF50249">
    <property type="entry name" value="Nucleic acid-binding proteins"/>
    <property type="match status" value="1"/>
</dbReference>
<dbReference type="CDD" id="cd04455">
    <property type="entry name" value="S1_NusA"/>
    <property type="match status" value="1"/>
</dbReference>
<dbReference type="InterPro" id="IPR030842">
    <property type="entry name" value="TF_NusA_bacterial"/>
</dbReference>
<evidence type="ECO:0000313" key="11">
    <source>
        <dbReference type="Proteomes" id="UP000228528"/>
    </source>
</evidence>
<evidence type="ECO:0000256" key="8">
    <source>
        <dbReference type="SAM" id="Coils"/>
    </source>
</evidence>
<dbReference type="FunFam" id="3.30.300.20:FF:000002">
    <property type="entry name" value="Transcription termination/antitermination protein NusA"/>
    <property type="match status" value="1"/>
</dbReference>
<dbReference type="GO" id="GO:0005829">
    <property type="term" value="C:cytosol"/>
    <property type="evidence" value="ECO:0007669"/>
    <property type="project" value="TreeGrafter"/>
</dbReference>
<dbReference type="InterPro" id="IPR010213">
    <property type="entry name" value="TF_NusA"/>
</dbReference>
<dbReference type="PROSITE" id="PS50126">
    <property type="entry name" value="S1"/>
    <property type="match status" value="1"/>
</dbReference>
<dbReference type="GO" id="GO:0003700">
    <property type="term" value="F:DNA-binding transcription factor activity"/>
    <property type="evidence" value="ECO:0007669"/>
    <property type="project" value="InterPro"/>
</dbReference>
<dbReference type="Pfam" id="PF13184">
    <property type="entry name" value="KH_NusA_1st"/>
    <property type="match status" value="1"/>
</dbReference>
<dbReference type="Gene3D" id="2.40.50.140">
    <property type="entry name" value="Nucleic acid-binding proteins"/>
    <property type="match status" value="1"/>
</dbReference>
<dbReference type="GO" id="GO:0031564">
    <property type="term" value="P:transcription antitermination"/>
    <property type="evidence" value="ECO:0007669"/>
    <property type="project" value="UniProtKB-KW"/>
</dbReference>
<dbReference type="PANTHER" id="PTHR22648">
    <property type="entry name" value="TRANSCRIPTION TERMINATION FACTOR NUSA"/>
    <property type="match status" value="1"/>
</dbReference>
<keyword evidence="6" id="KW-0804">Transcription</keyword>
<evidence type="ECO:0000256" key="2">
    <source>
        <dbReference type="ARBA" id="ARBA00022490"/>
    </source>
</evidence>
<evidence type="ECO:0000256" key="7">
    <source>
        <dbReference type="PROSITE-ProRule" id="PRU00117"/>
    </source>
</evidence>
<keyword evidence="2" id="KW-0963">Cytoplasm</keyword>
<dbReference type="InterPro" id="IPR036555">
    <property type="entry name" value="NusA_N_sf"/>
</dbReference>
<feature type="non-terminal residue" evidence="10">
    <location>
        <position position="379"/>
    </location>
</feature>
<dbReference type="Pfam" id="PF26594">
    <property type="entry name" value="KH_NusA_2nd"/>
    <property type="match status" value="1"/>
</dbReference>
<proteinExistence type="inferred from homology"/>
<sequence>MSEIAKAIQHICDEKELEYDVVIEAIESALAAAYRKDFGNKQQNIKIEFDPMTSDIQAWDVKEVVEDIDDEALESAQEQLAELREHAREQGREITEEETDDIVRFNPKTEIMLKEAKEIKKTAKIGDILEIVLDIPGDFGRMAAQTAKQVVIQKLREAERVGVFDDFKSQEGKTVQGVVQRRDRSGVVIIDLGKITGILPPQEQILREQYRPGNRMKFFISEVEMTNRGPQIILSRSNKKMVESVFAQEIPEIATGEVVVKGIARDGGNRSKVAVYTDDDNIDPIGSCIGQRGSRITTIIEELGGEKIDVSQYSDDAEDFIKHALSPAKILRVELNEETKEAIAHVEEDQFSLAIGRGGQNVRLAAELTGWTIKVKQDG</sequence>
<dbReference type="InterPro" id="IPR004087">
    <property type="entry name" value="KH_dom"/>
</dbReference>
<dbReference type="InterPro" id="IPR012340">
    <property type="entry name" value="NA-bd_OB-fold"/>
</dbReference>
<dbReference type="PANTHER" id="PTHR22648:SF0">
    <property type="entry name" value="TRANSCRIPTION TERMINATION_ANTITERMINATION PROTEIN NUSA"/>
    <property type="match status" value="1"/>
</dbReference>
<keyword evidence="5" id="KW-0805">Transcription regulation</keyword>
<dbReference type="SUPFAM" id="SSF54814">
    <property type="entry name" value="Prokaryotic type KH domain (KH-domain type II)"/>
    <property type="match status" value="2"/>
</dbReference>
<dbReference type="InterPro" id="IPR025249">
    <property type="entry name" value="TF_NusA_KH_1st"/>
</dbReference>
<dbReference type="SMART" id="SM00316">
    <property type="entry name" value="S1"/>
    <property type="match status" value="1"/>
</dbReference>
<dbReference type="FunFam" id="3.30.300.20:FF:000005">
    <property type="entry name" value="Transcription termination/antitermination protein NusA"/>
    <property type="match status" value="1"/>
</dbReference>
<dbReference type="HAMAP" id="MF_00945_B">
    <property type="entry name" value="NusA_B"/>
    <property type="match status" value="1"/>
</dbReference>
<name>A0A2M6P117_9BACT</name>
<evidence type="ECO:0000256" key="4">
    <source>
        <dbReference type="ARBA" id="ARBA00022884"/>
    </source>
</evidence>
<evidence type="ECO:0000259" key="9">
    <source>
        <dbReference type="PROSITE" id="PS50126"/>
    </source>
</evidence>
<feature type="coiled-coil region" evidence="8">
    <location>
        <begin position="73"/>
        <end position="100"/>
    </location>
</feature>
<dbReference type="Proteomes" id="UP000228528">
    <property type="component" value="Unassembled WGS sequence"/>
</dbReference>
<dbReference type="Gene3D" id="3.30.1480.10">
    <property type="entry name" value="NusA, N-terminal domain"/>
    <property type="match status" value="1"/>
</dbReference>
<dbReference type="InterPro" id="IPR009019">
    <property type="entry name" value="KH_sf_prok-type"/>
</dbReference>
<keyword evidence="4 7" id="KW-0694">RNA-binding</keyword>
<dbReference type="InterPro" id="IPR015946">
    <property type="entry name" value="KH_dom-like_a/b"/>
</dbReference>
<dbReference type="NCBIfam" id="TIGR01953">
    <property type="entry name" value="NusA"/>
    <property type="match status" value="1"/>
</dbReference>
<accession>A0A2M6P117</accession>
<dbReference type="CDD" id="cd22529">
    <property type="entry name" value="KH-II_NusA_rpt2"/>
    <property type="match status" value="1"/>
</dbReference>
<comment type="caution">
    <text evidence="10">The sequence shown here is derived from an EMBL/GenBank/DDBJ whole genome shotgun (WGS) entry which is preliminary data.</text>
</comment>
<evidence type="ECO:0000256" key="3">
    <source>
        <dbReference type="ARBA" id="ARBA00022814"/>
    </source>
</evidence>
<organism evidence="10 11">
    <name type="scientific">Candidatus Magasanikbacteria bacterium CG10_big_fil_rev_8_21_14_0_10_38_6</name>
    <dbReference type="NCBI Taxonomy" id="1974647"/>
    <lineage>
        <taxon>Bacteria</taxon>
        <taxon>Candidatus Magasanikiibacteriota</taxon>
    </lineage>
</organism>
<dbReference type="GO" id="GO:0003723">
    <property type="term" value="F:RNA binding"/>
    <property type="evidence" value="ECO:0007669"/>
    <property type="project" value="UniProtKB-UniRule"/>
</dbReference>
<protein>
    <recommendedName>
        <fullName evidence="9">S1 motif domain-containing protein</fullName>
    </recommendedName>
</protein>
<reference evidence="11" key="1">
    <citation type="submission" date="2017-09" db="EMBL/GenBank/DDBJ databases">
        <title>Depth-based differentiation of microbial function through sediment-hosted aquifers and enrichment of novel symbionts in the deep terrestrial subsurface.</title>
        <authorList>
            <person name="Probst A.J."/>
            <person name="Ladd B."/>
            <person name="Jarett J.K."/>
            <person name="Geller-Mcgrath D.E."/>
            <person name="Sieber C.M.K."/>
            <person name="Emerson J.B."/>
            <person name="Anantharaman K."/>
            <person name="Thomas B.C."/>
            <person name="Malmstrom R."/>
            <person name="Stieglmeier M."/>
            <person name="Klingl A."/>
            <person name="Woyke T."/>
            <person name="Ryan C.M."/>
            <person name="Banfield J.F."/>
        </authorList>
    </citation>
    <scope>NUCLEOTIDE SEQUENCE [LARGE SCALE GENOMIC DNA]</scope>
</reference>
<dbReference type="EMBL" id="PFBW01000114">
    <property type="protein sequence ID" value="PIR77406.1"/>
    <property type="molecule type" value="Genomic_DNA"/>
</dbReference>
<dbReference type="CDD" id="cd02134">
    <property type="entry name" value="KH-II_NusA_rpt1"/>
    <property type="match status" value="1"/>
</dbReference>
<keyword evidence="1" id="KW-0806">Transcription termination</keyword>
<dbReference type="GO" id="GO:0006353">
    <property type="term" value="P:DNA-templated transcription termination"/>
    <property type="evidence" value="ECO:0007669"/>
    <property type="project" value="UniProtKB-KW"/>
</dbReference>
<dbReference type="AlphaFoldDB" id="A0A2M6P117"/>
<keyword evidence="3" id="KW-0889">Transcription antitermination</keyword>
<dbReference type="Gene3D" id="3.30.300.20">
    <property type="match status" value="2"/>
</dbReference>
<keyword evidence="8" id="KW-0175">Coiled coil</keyword>
<dbReference type="SUPFAM" id="SSF69705">
    <property type="entry name" value="Transcription factor NusA, N-terminal domain"/>
    <property type="match status" value="1"/>
</dbReference>
<gene>
    <name evidence="10" type="ORF">COU30_02605</name>
</gene>
<evidence type="ECO:0000256" key="5">
    <source>
        <dbReference type="ARBA" id="ARBA00023015"/>
    </source>
</evidence>
<dbReference type="PROSITE" id="PS50084">
    <property type="entry name" value="KH_TYPE_1"/>
    <property type="match status" value="1"/>
</dbReference>
<evidence type="ECO:0000256" key="6">
    <source>
        <dbReference type="ARBA" id="ARBA00023163"/>
    </source>
</evidence>
<dbReference type="InterPro" id="IPR003029">
    <property type="entry name" value="S1_domain"/>
</dbReference>
<evidence type="ECO:0000313" key="10">
    <source>
        <dbReference type="EMBL" id="PIR77406.1"/>
    </source>
</evidence>
<dbReference type="InterPro" id="IPR013735">
    <property type="entry name" value="TF_NusA_N"/>
</dbReference>
<dbReference type="InterPro" id="IPR058582">
    <property type="entry name" value="KH_NusA_2nd"/>
</dbReference>
<feature type="domain" description="S1 motif" evidence="9">
    <location>
        <begin position="172"/>
        <end position="237"/>
    </location>
</feature>